<name>A0A256FBL8_9HYPH</name>
<keyword evidence="2" id="KW-1185">Reference proteome</keyword>
<evidence type="ECO:0000313" key="1">
    <source>
        <dbReference type="EMBL" id="OYR12234.1"/>
    </source>
</evidence>
<dbReference type="EMBL" id="NNRJ01000057">
    <property type="protein sequence ID" value="OYR12234.1"/>
    <property type="molecule type" value="Genomic_DNA"/>
</dbReference>
<protein>
    <submittedName>
        <fullName evidence="1">Uncharacterized protein</fullName>
    </submittedName>
</protein>
<evidence type="ECO:0000313" key="2">
    <source>
        <dbReference type="Proteomes" id="UP000215590"/>
    </source>
</evidence>
<proteinExistence type="predicted"/>
<dbReference type="AlphaFoldDB" id="A0A256FBL8"/>
<accession>A0A256FBL8</accession>
<organism evidence="1 2">
    <name type="scientific">Brucella thiophenivorans</name>
    <dbReference type="NCBI Taxonomy" id="571255"/>
    <lineage>
        <taxon>Bacteria</taxon>
        <taxon>Pseudomonadati</taxon>
        <taxon>Pseudomonadota</taxon>
        <taxon>Alphaproteobacteria</taxon>
        <taxon>Hyphomicrobiales</taxon>
        <taxon>Brucellaceae</taxon>
        <taxon>Brucella/Ochrobactrum group</taxon>
        <taxon>Brucella</taxon>
    </lineage>
</organism>
<comment type="caution">
    <text evidence="1">The sequence shown here is derived from an EMBL/GenBank/DDBJ whole genome shotgun (WGS) entry which is preliminary data.</text>
</comment>
<sequence length="59" mass="6416">MDLPIQKSSDGTACVILSLVFSTICEMIKLRKIVTPISISCSPISTPVEWGFSFLNSPL</sequence>
<gene>
    <name evidence="1" type="ORF">CEV31_3618</name>
</gene>
<reference evidence="1 2" key="1">
    <citation type="submission" date="2017-07" db="EMBL/GenBank/DDBJ databases">
        <title>Phylogenetic study on the rhizospheric bacterium Ochrobactrum sp. A44.</title>
        <authorList>
            <person name="Krzyzanowska D.M."/>
            <person name="Ossowicki A."/>
            <person name="Rajewska M."/>
            <person name="Maciag T."/>
            <person name="Kaczynski Z."/>
            <person name="Czerwicka M."/>
            <person name="Jafra S."/>
        </authorList>
    </citation>
    <scope>NUCLEOTIDE SEQUENCE [LARGE SCALE GENOMIC DNA]</scope>
    <source>
        <strain evidence="1 2">DSM 7216</strain>
    </source>
</reference>
<dbReference type="Proteomes" id="UP000215590">
    <property type="component" value="Unassembled WGS sequence"/>
</dbReference>